<feature type="region of interest" description="Disordered" evidence="1">
    <location>
        <begin position="355"/>
        <end position="383"/>
    </location>
</feature>
<feature type="compositionally biased region" description="Basic and acidic residues" evidence="1">
    <location>
        <begin position="200"/>
        <end position="211"/>
    </location>
</feature>
<feature type="compositionally biased region" description="Basic and acidic residues" evidence="1">
    <location>
        <begin position="482"/>
        <end position="498"/>
    </location>
</feature>
<dbReference type="EMBL" id="JARKIE010001028">
    <property type="protein sequence ID" value="KAJ7609298.1"/>
    <property type="molecule type" value="Genomic_DNA"/>
</dbReference>
<reference evidence="2" key="1">
    <citation type="submission" date="2023-03" db="EMBL/GenBank/DDBJ databases">
        <title>Massive genome expansion in bonnet fungi (Mycena s.s.) driven by repeated elements and novel gene families across ecological guilds.</title>
        <authorList>
            <consortium name="Lawrence Berkeley National Laboratory"/>
            <person name="Harder C.B."/>
            <person name="Miyauchi S."/>
            <person name="Viragh M."/>
            <person name="Kuo A."/>
            <person name="Thoen E."/>
            <person name="Andreopoulos B."/>
            <person name="Lu D."/>
            <person name="Skrede I."/>
            <person name="Drula E."/>
            <person name="Henrissat B."/>
            <person name="Morin E."/>
            <person name="Kohler A."/>
            <person name="Barry K."/>
            <person name="LaButti K."/>
            <person name="Morin E."/>
            <person name="Salamov A."/>
            <person name="Lipzen A."/>
            <person name="Mereny Z."/>
            <person name="Hegedus B."/>
            <person name="Baldrian P."/>
            <person name="Stursova M."/>
            <person name="Weitz H."/>
            <person name="Taylor A."/>
            <person name="Grigoriev I.V."/>
            <person name="Nagy L.G."/>
            <person name="Martin F."/>
            <person name="Kauserud H."/>
        </authorList>
    </citation>
    <scope>NUCLEOTIDE SEQUENCE</scope>
    <source>
        <strain evidence="2">CBHHK067</strain>
    </source>
</reference>
<accession>A0AAD7B3X0</accession>
<evidence type="ECO:0000313" key="2">
    <source>
        <dbReference type="EMBL" id="KAJ7609298.1"/>
    </source>
</evidence>
<dbReference type="Proteomes" id="UP001221757">
    <property type="component" value="Unassembled WGS sequence"/>
</dbReference>
<evidence type="ECO:0000313" key="3">
    <source>
        <dbReference type="Proteomes" id="UP001221757"/>
    </source>
</evidence>
<feature type="compositionally biased region" description="Low complexity" evidence="1">
    <location>
        <begin position="163"/>
        <end position="173"/>
    </location>
</feature>
<feature type="region of interest" description="Disordered" evidence="1">
    <location>
        <begin position="85"/>
        <end position="116"/>
    </location>
</feature>
<feature type="compositionally biased region" description="Basic and acidic residues" evidence="1">
    <location>
        <begin position="137"/>
        <end position="153"/>
    </location>
</feature>
<gene>
    <name evidence="2" type="ORF">B0H17DRAFT_1225632</name>
</gene>
<comment type="caution">
    <text evidence="2">The sequence shown here is derived from an EMBL/GenBank/DDBJ whole genome shotgun (WGS) entry which is preliminary data.</text>
</comment>
<proteinExistence type="predicted"/>
<feature type="region of interest" description="Disordered" evidence="1">
    <location>
        <begin position="468"/>
        <end position="498"/>
    </location>
</feature>
<sequence length="574" mass="61663">MGPAEGTHAILRYIAAGGKVHGPGVIGVFDRGGAGVEGVMSQDHLQNAKKEFRVAHTIFPTSPASTSRGGMVERAKVPLSCPVSRMHIERDGRTRRGQPVKRRGEPGKCSRGRVPSVDRWLASGNFRRSARSSLRGQVERRPEQTDEWADRKKGGSIYRKSGSPRARTRAPPARSRRSGVKRVPRTAASSAVRRWKRRPERTDEWADHEKGGSIMTVGGDGELREGPGCTAENECRVSSADDTDAGATAAPNPRLILGSTPAPARRARRRDWGMRRIDARAARGADGDVVRLGNGADAASAGRGGGGGFELKGPRIEWVVQYRSAWTVARRLTYMNVGSGQPYPSVDTRRRTTIPVAAPAPSPPASNGRHRSSAGRGARARIDSDATQSLCNTGAEGRPNLDSGVWSGMWLRGEVVTNGGIMATAASSSTSSSADWCWVGALCGAAGELVSMGGTGCAWDPEGGRDALINPESRASSRHGGRRWDSAERERRRSERKERVRLGRIPAGIGMRYLTSQGWGIAALVKRMRTRGALEDGIRTFRDVGDANAGILPHRLTHAADNPECLRSGKPNSH</sequence>
<feature type="region of interest" description="Disordered" evidence="1">
    <location>
        <begin position="128"/>
        <end position="271"/>
    </location>
</feature>
<dbReference type="AlphaFoldDB" id="A0AAD7B3X0"/>
<organism evidence="2 3">
    <name type="scientific">Mycena rosella</name>
    <name type="common">Pink bonnet</name>
    <name type="synonym">Agaricus rosellus</name>
    <dbReference type="NCBI Taxonomy" id="1033263"/>
    <lineage>
        <taxon>Eukaryota</taxon>
        <taxon>Fungi</taxon>
        <taxon>Dikarya</taxon>
        <taxon>Basidiomycota</taxon>
        <taxon>Agaricomycotina</taxon>
        <taxon>Agaricomycetes</taxon>
        <taxon>Agaricomycetidae</taxon>
        <taxon>Agaricales</taxon>
        <taxon>Marasmiineae</taxon>
        <taxon>Mycenaceae</taxon>
        <taxon>Mycena</taxon>
    </lineage>
</organism>
<protein>
    <submittedName>
        <fullName evidence="2">Uncharacterized protein</fullName>
    </submittedName>
</protein>
<evidence type="ECO:0000256" key="1">
    <source>
        <dbReference type="SAM" id="MobiDB-lite"/>
    </source>
</evidence>
<keyword evidence="3" id="KW-1185">Reference proteome</keyword>
<name>A0AAD7B3X0_MYCRO</name>
<feature type="compositionally biased region" description="Basic residues" evidence="1">
    <location>
        <begin position="174"/>
        <end position="184"/>
    </location>
</feature>